<gene>
    <name evidence="2" type="ORF">ALECFALPRED_009257</name>
</gene>
<feature type="region of interest" description="Disordered" evidence="1">
    <location>
        <begin position="17"/>
        <end position="42"/>
    </location>
</feature>
<dbReference type="PANTHER" id="PTHR30613">
    <property type="entry name" value="UNCHARACTERIZED PROTEIN YBIU-RELATED"/>
    <property type="match status" value="1"/>
</dbReference>
<dbReference type="Gene3D" id="2.60.120.330">
    <property type="entry name" value="B-lactam Antibiotic, Isopenicillin N Synthase, Chain"/>
    <property type="match status" value="1"/>
</dbReference>
<dbReference type="Pfam" id="PF07350">
    <property type="entry name" value="Gig2-like"/>
    <property type="match status" value="1"/>
</dbReference>
<dbReference type="SUPFAM" id="SSF51197">
    <property type="entry name" value="Clavaminate synthase-like"/>
    <property type="match status" value="1"/>
</dbReference>
<evidence type="ECO:0000256" key="1">
    <source>
        <dbReference type="SAM" id="MobiDB-lite"/>
    </source>
</evidence>
<name>A0A8H3PHW1_9LECA</name>
<sequence length="510" mass="56850">MLLRLHKLREGSWAMVPGISLPRSPKRQGTTSTSAHPSKAAGDISSVFPSLSGAGSPPLPPRFADLKRRLLQDHEDRVTHSWHRLLADLRKEIVVIKALGSKVIPELEFRDMHNMEKRTKFRDGLRKRGVGLIRGVVSEREALDWKELAKRYIQTNPSTKGFPADNPAVYELYWSPSQVLARAHPNLLRTQAFLMSHWHSANKSAHVSTSHPVAYADRLRIRQPGDVGFALGPHVDSGSCERWEESGYGKGGVYSDIFMGNWESYDPWESSCRLPVVSDLYNGPGGCSMFRMFQGWLSMSTTSAREGTLMVNPLLGKATAYFLLRPFFQPRRGSIEALGPAFLDSNNWSLEDKTTSVLQGAVPSNCQELNVALHPHLGLQDTMIHVPQVRPGDYVAWHCDTIHAVDKTHAGKDDSSVMYIPACPLTEANAEYLVRQRETFFGGTPGPDFPSSVGESQHLGRLTPDFVMQNIDIEAQRAMGLARYDASQKGLLEGERQTLERANRILGFEL</sequence>
<evidence type="ECO:0000313" key="3">
    <source>
        <dbReference type="Proteomes" id="UP000664203"/>
    </source>
</evidence>
<comment type="caution">
    <text evidence="2">The sequence shown here is derived from an EMBL/GenBank/DDBJ whole genome shotgun (WGS) entry which is preliminary data.</text>
</comment>
<dbReference type="Proteomes" id="UP000664203">
    <property type="component" value="Unassembled WGS sequence"/>
</dbReference>
<accession>A0A8H3PHW1</accession>
<evidence type="ECO:0008006" key="4">
    <source>
        <dbReference type="Google" id="ProtNLM"/>
    </source>
</evidence>
<keyword evidence="3" id="KW-1185">Reference proteome</keyword>
<dbReference type="InterPro" id="IPR027443">
    <property type="entry name" value="IPNS-like_sf"/>
</dbReference>
<organism evidence="2 3">
    <name type="scientific">Alectoria fallacina</name>
    <dbReference type="NCBI Taxonomy" id="1903189"/>
    <lineage>
        <taxon>Eukaryota</taxon>
        <taxon>Fungi</taxon>
        <taxon>Dikarya</taxon>
        <taxon>Ascomycota</taxon>
        <taxon>Pezizomycotina</taxon>
        <taxon>Lecanoromycetes</taxon>
        <taxon>OSLEUM clade</taxon>
        <taxon>Lecanoromycetidae</taxon>
        <taxon>Lecanorales</taxon>
        <taxon>Lecanorineae</taxon>
        <taxon>Parmeliaceae</taxon>
        <taxon>Alectoria</taxon>
    </lineage>
</organism>
<dbReference type="OrthoDB" id="8249012at2759"/>
<feature type="compositionally biased region" description="Polar residues" evidence="1">
    <location>
        <begin position="27"/>
        <end position="36"/>
    </location>
</feature>
<reference evidence="2" key="1">
    <citation type="submission" date="2021-03" db="EMBL/GenBank/DDBJ databases">
        <authorList>
            <person name="Tagirdzhanova G."/>
        </authorList>
    </citation>
    <scope>NUCLEOTIDE SEQUENCE</scope>
</reference>
<dbReference type="PANTHER" id="PTHR30613:SF1">
    <property type="entry name" value="DUF1479 DOMAIN PROTEIN (AFU_ORTHOLOGUE AFUA_5G09280)"/>
    <property type="match status" value="1"/>
</dbReference>
<dbReference type="EMBL" id="CAJPDR010000676">
    <property type="protein sequence ID" value="CAF9941671.1"/>
    <property type="molecule type" value="Genomic_DNA"/>
</dbReference>
<protein>
    <recommendedName>
        <fullName evidence="4">DUF1479-domain-containing protein</fullName>
    </recommendedName>
</protein>
<dbReference type="InterPro" id="IPR010856">
    <property type="entry name" value="Gig2-like"/>
</dbReference>
<evidence type="ECO:0000313" key="2">
    <source>
        <dbReference type="EMBL" id="CAF9941671.1"/>
    </source>
</evidence>
<dbReference type="AlphaFoldDB" id="A0A8H3PHW1"/>
<proteinExistence type="predicted"/>